<keyword evidence="3" id="KW-0472">Membrane</keyword>
<dbReference type="GO" id="GO:0005525">
    <property type="term" value="F:GTP binding"/>
    <property type="evidence" value="ECO:0007669"/>
    <property type="project" value="UniProtKB-KW"/>
</dbReference>
<dbReference type="AlphaFoldDB" id="A0A0U1LV29"/>
<proteinExistence type="inferred from homology"/>
<dbReference type="InterPro" id="IPR046707">
    <property type="entry name" value="DUF6780"/>
</dbReference>
<evidence type="ECO:0000313" key="6">
    <source>
        <dbReference type="Proteomes" id="UP000054383"/>
    </source>
</evidence>
<evidence type="ECO:0000313" key="5">
    <source>
        <dbReference type="EMBL" id="CRG86656.1"/>
    </source>
</evidence>
<dbReference type="Pfam" id="PF00735">
    <property type="entry name" value="Septin"/>
    <property type="match status" value="1"/>
</dbReference>
<feature type="compositionally biased region" description="Low complexity" evidence="2">
    <location>
        <begin position="200"/>
        <end position="215"/>
    </location>
</feature>
<dbReference type="SUPFAM" id="SSF52540">
    <property type="entry name" value="P-loop containing nucleoside triphosphate hydrolases"/>
    <property type="match status" value="1"/>
</dbReference>
<evidence type="ECO:0000256" key="3">
    <source>
        <dbReference type="SAM" id="Phobius"/>
    </source>
</evidence>
<dbReference type="Proteomes" id="UP000054383">
    <property type="component" value="Unassembled WGS sequence"/>
</dbReference>
<protein>
    <recommendedName>
        <fullName evidence="4">Septin-type G domain-containing protein</fullName>
    </recommendedName>
</protein>
<evidence type="ECO:0000259" key="4">
    <source>
        <dbReference type="PROSITE" id="PS51719"/>
    </source>
</evidence>
<dbReference type="Pfam" id="PF20571">
    <property type="entry name" value="DUF6780"/>
    <property type="match status" value="1"/>
</dbReference>
<feature type="compositionally biased region" description="Basic and acidic residues" evidence="2">
    <location>
        <begin position="139"/>
        <end position="155"/>
    </location>
</feature>
<keyword evidence="3" id="KW-0812">Transmembrane</keyword>
<feature type="compositionally biased region" description="Basic and acidic residues" evidence="2">
    <location>
        <begin position="165"/>
        <end position="177"/>
    </location>
</feature>
<keyword evidence="1" id="KW-0547">Nucleotide-binding</keyword>
<dbReference type="InterPro" id="IPR030379">
    <property type="entry name" value="G_SEPTIN_dom"/>
</dbReference>
<evidence type="ECO:0000256" key="2">
    <source>
        <dbReference type="SAM" id="MobiDB-lite"/>
    </source>
</evidence>
<sequence length="769" mass="85012">MRGSWTSAKEARGASDSPPHVTLITADRITTASNAEHAYRQQVLIYEQYRLATDLFSEHFLGKMRPVVPDYPPKSSPAEQPLPPWAEGQQPTTFFLARDPADDLASSRHSVSPRESMYGVQSLEDTICTADGSFFAKHDVHHRDSSSAKDHDTSSTRRTTLKPSDLLHHVDRTDVSSHGRPSPIVAPSRPLTPFGLADDPSSLPSSPKSTSTRSLKPLDDLSVTDDISSQALASSGEEDEEMPEASEKPRDGETDGSSQLIMPSISMPSRRPFTDRGRSFGRFKIMVAGAKDSGKSSLIKSIVQACDDIVHVDPVEKSTLPDNSRPRLTTNSKNTVALTLSEIYASTKPYPPWWSDLEDSRVLRRRKNNGEVVLERNLCFVDTLAASKNRLHQTEAIIQYMKQQLSRAVASIRQPSLDFQNMLAGNGGSQVDVLLYLISEDTLSSDVECIHKLSDFTNVIPLISKADLLSAPKIADLKKSFHSHIDGRGIRPFFFEGSGSPEDLPFAVSSMRSNDDDNMDASVLMSPDYIQPLVQSELTGLLDKMFDGDNMSWLRHSAAKKIIQNRNWGPSESGGSRALLQRSTSPGVPHYTNALSSVDGPPGYTLARVSDYTQNEEKLARVRLAKWAADLQQSLQNERERYAALARGERAVWLTERLGECVVDGSLIPINHTPGFPAWAVDIDQATGRTVLRTCSGQKGQYRLTKLSPQDPLGLVRWNDDLRRRGWIMVQVVGSLGIVGGLALWLAKFWGLPSQSLYEWRFDCLSSKD</sequence>
<dbReference type="Gene3D" id="3.40.50.300">
    <property type="entry name" value="P-loop containing nucleotide triphosphate hydrolases"/>
    <property type="match status" value="1"/>
</dbReference>
<keyword evidence="3" id="KW-1133">Transmembrane helix</keyword>
<accession>A0A0U1LV29</accession>
<feature type="region of interest" description="Disordered" evidence="2">
    <location>
        <begin position="1"/>
        <end position="20"/>
    </location>
</feature>
<dbReference type="PROSITE" id="PS51719">
    <property type="entry name" value="G_SEPTIN"/>
    <property type="match status" value="1"/>
</dbReference>
<dbReference type="InterPro" id="IPR027417">
    <property type="entry name" value="P-loop_NTPase"/>
</dbReference>
<reference evidence="5 6" key="1">
    <citation type="submission" date="2015-04" db="EMBL/GenBank/DDBJ databases">
        <authorList>
            <person name="Syromyatnikov M.Y."/>
            <person name="Popov V.N."/>
        </authorList>
    </citation>
    <scope>NUCLEOTIDE SEQUENCE [LARGE SCALE GENOMIC DNA]</scope>
    <source>
        <strain evidence="5">WF-38-12</strain>
    </source>
</reference>
<dbReference type="OrthoDB" id="4150765at2759"/>
<evidence type="ECO:0000256" key="1">
    <source>
        <dbReference type="RuleBase" id="RU004560"/>
    </source>
</evidence>
<organism evidence="5 6">
    <name type="scientific">Talaromyces islandicus</name>
    <name type="common">Penicillium islandicum</name>
    <dbReference type="NCBI Taxonomy" id="28573"/>
    <lineage>
        <taxon>Eukaryota</taxon>
        <taxon>Fungi</taxon>
        <taxon>Dikarya</taxon>
        <taxon>Ascomycota</taxon>
        <taxon>Pezizomycotina</taxon>
        <taxon>Eurotiomycetes</taxon>
        <taxon>Eurotiomycetidae</taxon>
        <taxon>Eurotiales</taxon>
        <taxon>Trichocomaceae</taxon>
        <taxon>Talaromyces</taxon>
        <taxon>Talaromyces sect. Islandici</taxon>
    </lineage>
</organism>
<keyword evidence="6" id="KW-1185">Reference proteome</keyword>
<gene>
    <name evidence="5" type="ORF">PISL3812_03666</name>
</gene>
<dbReference type="OMA" id="KPYPPWW"/>
<keyword evidence="1" id="KW-0342">GTP-binding</keyword>
<dbReference type="STRING" id="28573.A0A0U1LV29"/>
<feature type="transmembrane region" description="Helical" evidence="3">
    <location>
        <begin position="727"/>
        <end position="747"/>
    </location>
</feature>
<name>A0A0U1LV29_TALIS</name>
<feature type="region of interest" description="Disordered" evidence="2">
    <location>
        <begin position="139"/>
        <end position="273"/>
    </location>
</feature>
<dbReference type="PANTHER" id="PTHR18884">
    <property type="entry name" value="SEPTIN"/>
    <property type="match status" value="1"/>
</dbReference>
<comment type="similarity">
    <text evidence="1">Belongs to the TRAFAC class TrmE-Era-EngA-EngB-Septin-like GTPase superfamily. Septin GTPase family.</text>
</comment>
<dbReference type="EMBL" id="CVMT01000002">
    <property type="protein sequence ID" value="CRG86656.1"/>
    <property type="molecule type" value="Genomic_DNA"/>
</dbReference>
<feature type="domain" description="Septin-type G" evidence="4">
    <location>
        <begin position="279"/>
        <end position="572"/>
    </location>
</feature>